<protein>
    <submittedName>
        <fullName evidence="3">NAD-dependent epimerase/dehydratase</fullName>
    </submittedName>
</protein>
<dbReference type="Pfam" id="PF13460">
    <property type="entry name" value="NAD_binding_10"/>
    <property type="match status" value="1"/>
</dbReference>
<dbReference type="Gene3D" id="3.40.50.720">
    <property type="entry name" value="NAD(P)-binding Rossmann-like Domain"/>
    <property type="match status" value="1"/>
</dbReference>
<dbReference type="InParanoid" id="F0XMZ3"/>
<dbReference type="PANTHER" id="PTHR48079">
    <property type="entry name" value="PROTEIN YEEZ"/>
    <property type="match status" value="1"/>
</dbReference>
<dbReference type="RefSeq" id="XP_014170452.1">
    <property type="nucleotide sequence ID" value="XM_014314977.1"/>
</dbReference>
<dbReference type="AlphaFoldDB" id="F0XMZ3"/>
<dbReference type="InterPro" id="IPR001509">
    <property type="entry name" value="Epimerase_deHydtase"/>
</dbReference>
<dbReference type="OrthoDB" id="2130169at2759"/>
<evidence type="ECO:0000313" key="3">
    <source>
        <dbReference type="EMBL" id="EFX00970.1"/>
    </source>
</evidence>
<feature type="domain" description="NAD-dependent epimerase/dehydratase" evidence="1">
    <location>
        <begin position="157"/>
        <end position="240"/>
    </location>
</feature>
<organism evidence="4">
    <name type="scientific">Grosmannia clavigera (strain kw1407 / UAMH 11150)</name>
    <name type="common">Blue stain fungus</name>
    <name type="synonym">Graphiocladiella clavigera</name>
    <dbReference type="NCBI Taxonomy" id="655863"/>
    <lineage>
        <taxon>Eukaryota</taxon>
        <taxon>Fungi</taxon>
        <taxon>Dikarya</taxon>
        <taxon>Ascomycota</taxon>
        <taxon>Pezizomycotina</taxon>
        <taxon>Sordariomycetes</taxon>
        <taxon>Sordariomycetidae</taxon>
        <taxon>Ophiostomatales</taxon>
        <taxon>Ophiostomataceae</taxon>
        <taxon>Leptographium</taxon>
    </lineage>
</organism>
<name>F0XMZ3_GROCL</name>
<reference evidence="3 4" key="1">
    <citation type="journal article" date="2011" name="Proc. Natl. Acad. Sci. U.S.A.">
        <title>Genome and transcriptome analyses of the mountain pine beetle-fungal symbiont Grosmannia clavigera, a lodgepole pine pathogen.</title>
        <authorList>
            <person name="DiGuistini S."/>
            <person name="Wang Y."/>
            <person name="Liao N.Y."/>
            <person name="Taylor G."/>
            <person name="Tanguay P."/>
            <person name="Feau N."/>
            <person name="Henrissat B."/>
            <person name="Chan S.K."/>
            <person name="Hesse-Orce U."/>
            <person name="Alamouti S.M."/>
            <person name="Tsui C.K.M."/>
            <person name="Docking R.T."/>
            <person name="Levasseur A."/>
            <person name="Haridas S."/>
            <person name="Robertson G."/>
            <person name="Birol I."/>
            <person name="Holt R.A."/>
            <person name="Marra M.A."/>
            <person name="Hamelin R.C."/>
            <person name="Hirst M."/>
            <person name="Jones S.J.M."/>
            <person name="Bohlmann J."/>
            <person name="Breuil C."/>
        </authorList>
    </citation>
    <scope>NUCLEOTIDE SEQUENCE [LARGE SCALE GENOMIC DNA]</scope>
    <source>
        <strain evidence="4">kw1407 / UAMH 11150</strain>
    </source>
</reference>
<evidence type="ECO:0000313" key="4">
    <source>
        <dbReference type="Proteomes" id="UP000007796"/>
    </source>
</evidence>
<dbReference type="GO" id="GO:0005737">
    <property type="term" value="C:cytoplasm"/>
    <property type="evidence" value="ECO:0007669"/>
    <property type="project" value="TreeGrafter"/>
</dbReference>
<dbReference type="STRING" id="655863.F0XMZ3"/>
<dbReference type="InterPro" id="IPR051783">
    <property type="entry name" value="NAD(P)-dependent_oxidoreduct"/>
</dbReference>
<sequence>MASKIFITGVTGYVGGDAFAELYATHPEHDYTLFVRSEERAEKIKAAYPKAKNIRFAYGTLDDAEVLSREAAAADVVLHTGASSDSIPAAQAIVKGIEAGHTVEHPGVYIHISGTGILTWYDMLHGRWGQPPVAEQTYDDVAGIEQILTLPDAAPHQEVDKVVLAAAATTAAMRTAVVTPPLIYGIGRGAGNRRSIQAPAMAAYVLQRGYGPVVEGSGETVWDNLYVRDLSALLVRMVEAGLRPAERDDDDLFGPRAYYFAANETVHRWSDLAQWLADSAAEQGLGGTGTKRGVVKQVPMADVLGAGASGHVTWGTNSRGNAVRARQFLGWKPTGPSLHDEVAAIVAFEAARLGIKG</sequence>
<dbReference type="EMBL" id="GL629795">
    <property type="protein sequence ID" value="EFX00970.1"/>
    <property type="molecule type" value="Genomic_DNA"/>
</dbReference>
<evidence type="ECO:0000259" key="2">
    <source>
        <dbReference type="Pfam" id="PF13460"/>
    </source>
</evidence>
<dbReference type="InterPro" id="IPR036291">
    <property type="entry name" value="NAD(P)-bd_dom_sf"/>
</dbReference>
<evidence type="ECO:0000259" key="1">
    <source>
        <dbReference type="Pfam" id="PF01370"/>
    </source>
</evidence>
<dbReference type="Proteomes" id="UP000007796">
    <property type="component" value="Unassembled WGS sequence"/>
</dbReference>
<gene>
    <name evidence="3" type="ORF">CMQ_2051</name>
</gene>
<dbReference type="GeneID" id="25974998"/>
<feature type="domain" description="NAD(P)-binding" evidence="2">
    <location>
        <begin position="9"/>
        <end position="100"/>
    </location>
</feature>
<dbReference type="GO" id="GO:0004029">
    <property type="term" value="F:aldehyde dehydrogenase (NAD+) activity"/>
    <property type="evidence" value="ECO:0007669"/>
    <property type="project" value="TreeGrafter"/>
</dbReference>
<proteinExistence type="predicted"/>
<dbReference type="eggNOG" id="KOG1502">
    <property type="taxonomic scope" value="Eukaryota"/>
</dbReference>
<dbReference type="PANTHER" id="PTHR48079:SF6">
    <property type="entry name" value="NAD(P)-BINDING DOMAIN-CONTAINING PROTEIN-RELATED"/>
    <property type="match status" value="1"/>
</dbReference>
<keyword evidence="4" id="KW-1185">Reference proteome</keyword>
<dbReference type="SUPFAM" id="SSF51735">
    <property type="entry name" value="NAD(P)-binding Rossmann-fold domains"/>
    <property type="match status" value="1"/>
</dbReference>
<dbReference type="InterPro" id="IPR016040">
    <property type="entry name" value="NAD(P)-bd_dom"/>
</dbReference>
<accession>F0XMZ3</accession>
<dbReference type="Pfam" id="PF01370">
    <property type="entry name" value="Epimerase"/>
    <property type="match status" value="1"/>
</dbReference>
<dbReference type="HOGENOM" id="CLU_007383_12_2_1"/>